<comment type="function">
    <text evidence="5">Catalyzes the O-sulfation of tyrosine residues within acidic motifs of polypeptides, using 3'-phosphoadenylyl sulfate (PAPS) as cosubstrate.</text>
</comment>
<protein>
    <recommendedName>
        <fullName evidence="2 5">Protein-tyrosine sulfotransferase</fullName>
        <ecNumber evidence="2 5">2.8.2.20</ecNumber>
    </recommendedName>
</protein>
<evidence type="ECO:0000256" key="1">
    <source>
        <dbReference type="ARBA" id="ARBA00009988"/>
    </source>
</evidence>
<evidence type="ECO:0000313" key="7">
    <source>
        <dbReference type="EMBL" id="TGZ70229.1"/>
    </source>
</evidence>
<comment type="catalytic activity">
    <reaction evidence="4 5">
        <text>L-tyrosyl-[protein] + 3'-phosphoadenylyl sulfate = O-sulfo-L-tyrosine-[protein] + adenosine 3',5'-bisphosphate + H(+)</text>
        <dbReference type="Rhea" id="RHEA:16801"/>
        <dbReference type="Rhea" id="RHEA-COMP:10136"/>
        <dbReference type="Rhea" id="RHEA-COMP:11688"/>
        <dbReference type="ChEBI" id="CHEBI:15378"/>
        <dbReference type="ChEBI" id="CHEBI:46858"/>
        <dbReference type="ChEBI" id="CHEBI:58339"/>
        <dbReference type="ChEBI" id="CHEBI:58343"/>
        <dbReference type="ChEBI" id="CHEBI:65286"/>
        <dbReference type="EC" id="2.8.2.20"/>
    </reaction>
</comment>
<dbReference type="Pfam" id="PF13469">
    <property type="entry name" value="Sulfotransfer_3"/>
    <property type="match status" value="1"/>
</dbReference>
<dbReference type="Proteomes" id="UP000308267">
    <property type="component" value="Unassembled WGS sequence"/>
</dbReference>
<proteinExistence type="inferred from homology"/>
<dbReference type="InterPro" id="IPR026634">
    <property type="entry name" value="TPST-like"/>
</dbReference>
<gene>
    <name evidence="7" type="ORF">CRM22_003318</name>
</gene>
<keyword evidence="6" id="KW-0812">Transmembrane</keyword>
<organism evidence="7 8">
    <name type="scientific">Opisthorchis felineus</name>
    <dbReference type="NCBI Taxonomy" id="147828"/>
    <lineage>
        <taxon>Eukaryota</taxon>
        <taxon>Metazoa</taxon>
        <taxon>Spiralia</taxon>
        <taxon>Lophotrochozoa</taxon>
        <taxon>Platyhelminthes</taxon>
        <taxon>Trematoda</taxon>
        <taxon>Digenea</taxon>
        <taxon>Opisthorchiida</taxon>
        <taxon>Opisthorchiata</taxon>
        <taxon>Opisthorchiidae</taxon>
        <taxon>Opisthorchis</taxon>
    </lineage>
</organism>
<reference evidence="7 8" key="1">
    <citation type="journal article" date="2019" name="BMC Genomics">
        <title>New insights from Opisthorchis felineus genome: update on genomics of the epidemiologically important liver flukes.</title>
        <authorList>
            <person name="Ershov N.I."/>
            <person name="Mordvinov V.A."/>
            <person name="Prokhortchouk E.B."/>
            <person name="Pakharukova M.Y."/>
            <person name="Gunbin K.V."/>
            <person name="Ustyantsev K."/>
            <person name="Genaev M.A."/>
            <person name="Blinov A.G."/>
            <person name="Mazur A."/>
            <person name="Boulygina E."/>
            <person name="Tsygankova S."/>
            <person name="Khrameeva E."/>
            <person name="Chekanov N."/>
            <person name="Fan G."/>
            <person name="Xiao A."/>
            <person name="Zhang H."/>
            <person name="Xu X."/>
            <person name="Yang H."/>
            <person name="Solovyev V."/>
            <person name="Lee S.M."/>
            <person name="Liu X."/>
            <person name="Afonnikov D.A."/>
            <person name="Skryabin K.G."/>
        </authorList>
    </citation>
    <scope>NUCLEOTIDE SEQUENCE [LARGE SCALE GENOMIC DNA]</scope>
    <source>
        <strain evidence="7">AK-0245</strain>
        <tissue evidence="7">Whole organism</tissue>
    </source>
</reference>
<keyword evidence="6" id="KW-0472">Membrane</keyword>
<sequence length="321" mass="36687">MCGPKYLRWVICTLLFAALFVFGFKSVIEPTVVWIIEKSSHGATYQSPSIIFVGGVPRSGTTLMRILLDVHPWIRCGAEGMVIKPVLDFRHNMPPFHVNWSREAGIYPELLDSAIAQYIHRIISGMGPPARVLCYKRPRVLLHMEYLAGLFPDSKFIVMLRDGRAVAVSLGEWGSHSTKGLHDLLRTWMIDNLKLIRACHRVGSERCIIVRYELLVLNPERELKALTEFLRVPWDPVMLHHETLIGNITTLSPYEPSTTQVKEQIHLKALTKWLRMTDEATKTFLREAPKQCWLLKALGYLDIGEIPDYSKLPRRIANVPL</sequence>
<comment type="similarity">
    <text evidence="1 5">Belongs to the protein sulfotransferase family.</text>
</comment>
<feature type="transmembrane region" description="Helical" evidence="6">
    <location>
        <begin position="6"/>
        <end position="28"/>
    </location>
</feature>
<keyword evidence="8" id="KW-1185">Reference proteome</keyword>
<dbReference type="PANTHER" id="PTHR12788">
    <property type="entry name" value="PROTEIN-TYROSINE SULFOTRANSFERASE 2"/>
    <property type="match status" value="1"/>
</dbReference>
<evidence type="ECO:0000256" key="4">
    <source>
        <dbReference type="ARBA" id="ARBA00048460"/>
    </source>
</evidence>
<dbReference type="OrthoDB" id="545675at2759"/>
<evidence type="ECO:0000313" key="8">
    <source>
        <dbReference type="Proteomes" id="UP000308267"/>
    </source>
</evidence>
<keyword evidence="3 5" id="KW-0808">Transferase</keyword>
<evidence type="ECO:0000256" key="6">
    <source>
        <dbReference type="SAM" id="Phobius"/>
    </source>
</evidence>
<dbReference type="GO" id="GO:0005794">
    <property type="term" value="C:Golgi apparatus"/>
    <property type="evidence" value="ECO:0007669"/>
    <property type="project" value="UniProtKB-ARBA"/>
</dbReference>
<keyword evidence="6" id="KW-1133">Transmembrane helix</keyword>
<dbReference type="AlphaFoldDB" id="A0A4S2M6R2"/>
<evidence type="ECO:0000256" key="5">
    <source>
        <dbReference type="RuleBase" id="RU365018"/>
    </source>
</evidence>
<name>A0A4S2M6R2_OPIFE</name>
<dbReference type="InterPro" id="IPR027417">
    <property type="entry name" value="P-loop_NTPase"/>
</dbReference>
<accession>A0A4S2M6R2</accession>
<evidence type="ECO:0000256" key="2">
    <source>
        <dbReference type="ARBA" id="ARBA00013262"/>
    </source>
</evidence>
<dbReference type="SUPFAM" id="SSF52540">
    <property type="entry name" value="P-loop containing nucleoside triphosphate hydrolases"/>
    <property type="match status" value="1"/>
</dbReference>
<dbReference type="EMBL" id="SJOL01005532">
    <property type="protein sequence ID" value="TGZ70229.1"/>
    <property type="molecule type" value="Genomic_DNA"/>
</dbReference>
<comment type="caution">
    <text evidence="7">The sequence shown here is derived from an EMBL/GenBank/DDBJ whole genome shotgun (WGS) entry which is preliminary data.</text>
</comment>
<dbReference type="PANTHER" id="PTHR12788:SF10">
    <property type="entry name" value="PROTEIN-TYROSINE SULFOTRANSFERASE"/>
    <property type="match status" value="1"/>
</dbReference>
<dbReference type="EC" id="2.8.2.20" evidence="2 5"/>
<evidence type="ECO:0000256" key="3">
    <source>
        <dbReference type="ARBA" id="ARBA00022679"/>
    </source>
</evidence>
<dbReference type="Gene3D" id="3.40.50.300">
    <property type="entry name" value="P-loop containing nucleotide triphosphate hydrolases"/>
    <property type="match status" value="1"/>
</dbReference>
<dbReference type="GO" id="GO:0008476">
    <property type="term" value="F:protein-tyrosine sulfotransferase activity"/>
    <property type="evidence" value="ECO:0007669"/>
    <property type="project" value="UniProtKB-EC"/>
</dbReference>
<dbReference type="STRING" id="147828.A0A4S2M6R2"/>